<dbReference type="InterPro" id="IPR006162">
    <property type="entry name" value="Ppantetheine_attach_site"/>
</dbReference>
<dbReference type="InterPro" id="IPR020845">
    <property type="entry name" value="AMP-binding_CS"/>
</dbReference>
<evidence type="ECO:0000259" key="4">
    <source>
        <dbReference type="PROSITE" id="PS50075"/>
    </source>
</evidence>
<dbReference type="GO" id="GO:0071766">
    <property type="term" value="P:Actinobacterium-type cell wall biogenesis"/>
    <property type="evidence" value="ECO:0007669"/>
    <property type="project" value="UniProtKB-ARBA"/>
</dbReference>
<gene>
    <name evidence="5" type="ORF">DD559_06520</name>
</gene>
<name>A0A2U0SCH9_9SPHN</name>
<dbReference type="InterPro" id="IPR020806">
    <property type="entry name" value="PKS_PP-bd"/>
</dbReference>
<keyword evidence="3" id="KW-0597">Phosphoprotein</keyword>
<dbReference type="Proteomes" id="UP000245890">
    <property type="component" value="Unassembled WGS sequence"/>
</dbReference>
<dbReference type="GO" id="GO:0070566">
    <property type="term" value="F:adenylyltransferase activity"/>
    <property type="evidence" value="ECO:0007669"/>
    <property type="project" value="TreeGrafter"/>
</dbReference>
<dbReference type="GO" id="GO:0005886">
    <property type="term" value="C:plasma membrane"/>
    <property type="evidence" value="ECO:0007669"/>
    <property type="project" value="TreeGrafter"/>
</dbReference>
<dbReference type="EMBL" id="QENQ01000001">
    <property type="protein sequence ID" value="PVX29030.1"/>
    <property type="molecule type" value="Genomic_DNA"/>
</dbReference>
<feature type="domain" description="Carrier" evidence="4">
    <location>
        <begin position="579"/>
        <end position="656"/>
    </location>
</feature>
<evidence type="ECO:0000313" key="5">
    <source>
        <dbReference type="EMBL" id="PVX29030.1"/>
    </source>
</evidence>
<dbReference type="Gene3D" id="3.30.300.30">
    <property type="match status" value="1"/>
</dbReference>
<dbReference type="InterPro" id="IPR000873">
    <property type="entry name" value="AMP-dep_synth/lig_dom"/>
</dbReference>
<dbReference type="Pfam" id="PF00550">
    <property type="entry name" value="PP-binding"/>
    <property type="match status" value="1"/>
</dbReference>
<evidence type="ECO:0000313" key="6">
    <source>
        <dbReference type="Proteomes" id="UP000245890"/>
    </source>
</evidence>
<proteinExistence type="inferred from homology"/>
<organism evidence="5 6">
    <name type="scientific">Sphingomonas pokkalii</name>
    <dbReference type="NCBI Taxonomy" id="2175090"/>
    <lineage>
        <taxon>Bacteria</taxon>
        <taxon>Pseudomonadati</taxon>
        <taxon>Pseudomonadota</taxon>
        <taxon>Alphaproteobacteria</taxon>
        <taxon>Sphingomonadales</taxon>
        <taxon>Sphingomonadaceae</taxon>
        <taxon>Sphingomonas</taxon>
    </lineage>
</organism>
<dbReference type="OrthoDB" id="9803968at2"/>
<accession>A0A2U0SCH9</accession>
<dbReference type="InterPro" id="IPR036736">
    <property type="entry name" value="ACP-like_sf"/>
</dbReference>
<dbReference type="InterPro" id="IPR045851">
    <property type="entry name" value="AMP-bd_C_sf"/>
</dbReference>
<dbReference type="PROSITE" id="PS00012">
    <property type="entry name" value="PHOSPHOPANTETHEINE"/>
    <property type="match status" value="1"/>
</dbReference>
<dbReference type="PANTHER" id="PTHR22754">
    <property type="entry name" value="DISCO-INTERACTING PROTEIN 2 DIP2 -RELATED"/>
    <property type="match status" value="1"/>
</dbReference>
<evidence type="ECO:0000256" key="3">
    <source>
        <dbReference type="ARBA" id="ARBA00022553"/>
    </source>
</evidence>
<dbReference type="Gene3D" id="1.10.1200.10">
    <property type="entry name" value="ACP-like"/>
    <property type="match status" value="1"/>
</dbReference>
<dbReference type="GO" id="GO:0006633">
    <property type="term" value="P:fatty acid biosynthetic process"/>
    <property type="evidence" value="ECO:0007669"/>
    <property type="project" value="TreeGrafter"/>
</dbReference>
<dbReference type="AlphaFoldDB" id="A0A2U0SCH9"/>
<dbReference type="SUPFAM" id="SSF47336">
    <property type="entry name" value="ACP-like"/>
    <property type="match status" value="1"/>
</dbReference>
<dbReference type="SMART" id="SM00823">
    <property type="entry name" value="PKS_PP"/>
    <property type="match status" value="1"/>
</dbReference>
<sequence>MPSASCTLPMSCDLSEALFSNVAVQPDSPAFAAIDTMGVPGRQLCWRDMGRHVAAAAAHLTAQLPAGARVLVPQGPALCFAVALLGCLAAGVVAVPVPHPVHRRRRSAIAAIATDCGASAMLVPGEGAEGAEGLGVAVIAMVAPEGEVPFPAARFAAGDLALLQYTSGSTGQPKGVMLTRGNLAANAAAIAGALAVTSDARFLTWLPLFHDMGLVTGVLVPVLCGVPSLFLPTQSVSRDPLRWLEAISAHRITHSGGPNFALASCVERADPARLHHLDLSCWRSAFLGAEPIFEETLRRFADETAIAGFAPEAFQPCYGLAETTLMATAATAGRGATVRAFARDALRQGIARAPAAGEVARALTGCGMPPPEARIAIRDDKGDPVAPGVLGEVLLSGPSVGAGYWQKPEATAATFVSDAEGALWLRTGDIGFLDGGELFIAGRIKDRLILRGRTQHPHDIERAASQAHPDLLPDDAIAFPVEAMAGEGYAVVCALRRGAMRQWSGAELVLAIRRACVRAAQADPEAVALVGPTTLPRTSSGKPKRRTCAEAFAAGTLETLHVWRRSAGTAWNAVLPARPDADALAGWIAGWIACRLRVPAAEVSLDLPFEEVGLDSIGSVELVVALEQALERDIPETMIWDCRTIDGLAAALAHPAAAAPAARAPAYAPAPRPTSDLLARLRAELSGTLP</sequence>
<dbReference type="FunFam" id="3.40.50.12780:FF:000013">
    <property type="entry name" value="Long-chain-fatty-acid--AMP ligase FadD32"/>
    <property type="match status" value="1"/>
</dbReference>
<evidence type="ECO:0000256" key="1">
    <source>
        <dbReference type="ARBA" id="ARBA00006432"/>
    </source>
</evidence>
<dbReference type="PROSITE" id="PS50075">
    <property type="entry name" value="CARRIER"/>
    <property type="match status" value="1"/>
</dbReference>
<dbReference type="PANTHER" id="PTHR22754:SF32">
    <property type="entry name" value="DISCO-INTERACTING PROTEIN 2"/>
    <property type="match status" value="1"/>
</dbReference>
<comment type="caution">
    <text evidence="5">The sequence shown here is derived from an EMBL/GenBank/DDBJ whole genome shotgun (WGS) entry which is preliminary data.</text>
</comment>
<dbReference type="PROSITE" id="PS00455">
    <property type="entry name" value="AMP_BINDING"/>
    <property type="match status" value="1"/>
</dbReference>
<dbReference type="InterPro" id="IPR042099">
    <property type="entry name" value="ANL_N_sf"/>
</dbReference>
<dbReference type="InterPro" id="IPR009081">
    <property type="entry name" value="PP-bd_ACP"/>
</dbReference>
<dbReference type="GO" id="GO:0031177">
    <property type="term" value="F:phosphopantetheine binding"/>
    <property type="evidence" value="ECO:0007669"/>
    <property type="project" value="InterPro"/>
</dbReference>
<dbReference type="Pfam" id="PF00501">
    <property type="entry name" value="AMP-binding"/>
    <property type="match status" value="1"/>
</dbReference>
<dbReference type="SUPFAM" id="SSF56801">
    <property type="entry name" value="Acetyl-CoA synthetase-like"/>
    <property type="match status" value="1"/>
</dbReference>
<protein>
    <recommendedName>
        <fullName evidence="4">Carrier domain-containing protein</fullName>
    </recommendedName>
</protein>
<keyword evidence="2" id="KW-0596">Phosphopantetheine</keyword>
<keyword evidence="6" id="KW-1185">Reference proteome</keyword>
<comment type="similarity">
    <text evidence="1">Belongs to the ATP-dependent AMP-binding enzyme family.</text>
</comment>
<dbReference type="Gene3D" id="3.40.50.12780">
    <property type="entry name" value="N-terminal domain of ligase-like"/>
    <property type="match status" value="1"/>
</dbReference>
<reference evidence="5 6" key="1">
    <citation type="submission" date="2018-05" db="EMBL/GenBank/DDBJ databases">
        <title>Description of Sphingomonas pokkalii sp nov, isolated from the rhizosphere of saline tolerant pokkali rice and its draft genome analysis.</title>
        <authorList>
            <person name="Menon R."/>
            <person name="Kumari S."/>
            <person name="Rameshkumar N."/>
        </authorList>
    </citation>
    <scope>NUCLEOTIDE SEQUENCE [LARGE SCALE GENOMIC DNA]</scope>
    <source>
        <strain evidence="5 6">L3B27</strain>
    </source>
</reference>
<evidence type="ECO:0000256" key="2">
    <source>
        <dbReference type="ARBA" id="ARBA00022450"/>
    </source>
</evidence>